<dbReference type="GO" id="GO:0045271">
    <property type="term" value="C:respiratory chain complex I"/>
    <property type="evidence" value="ECO:0007669"/>
    <property type="project" value="InterPro"/>
</dbReference>
<dbReference type="STRING" id="70415.A0A5S6R1C9"/>
<sequence length="152" mass="17340">MAKRPGIFAYFWKSVLSSLQRKRPQHVVIGRDSFGNVYYETGRSTSTGSVRRGYIPSNADNWNQVPVEWRCWLSRLRNDPPTQHEIDYNNLQTAQRVKAGNKLGEPTVSASDELVQPSDHCIFGKSNFGQTSSFPRYPELEQHATNLPGRKE</sequence>
<dbReference type="InterPro" id="IPR007763">
    <property type="entry name" value="NDUFA12"/>
</dbReference>
<keyword evidence="2" id="KW-0813">Transport</keyword>
<protein>
    <recommendedName>
        <fullName evidence="2">NADH dehydrogenase [ubiquinone] 1 alpha subcomplex subunit 12</fullName>
    </recommendedName>
</protein>
<comment type="subcellular location">
    <subcellularLocation>
        <location evidence="2">Mitochondrion inner membrane</location>
        <topology evidence="2">Peripheral membrane protein</topology>
        <orientation evidence="2">Matrix side</orientation>
    </subcellularLocation>
</comment>
<evidence type="ECO:0000313" key="4">
    <source>
        <dbReference type="Proteomes" id="UP000046395"/>
    </source>
</evidence>
<evidence type="ECO:0000256" key="2">
    <source>
        <dbReference type="RuleBase" id="RU363103"/>
    </source>
</evidence>
<dbReference type="Proteomes" id="UP000046395">
    <property type="component" value="Unassembled WGS sequence"/>
</dbReference>
<dbReference type="Pfam" id="PF05071">
    <property type="entry name" value="NDUFA12"/>
    <property type="match status" value="1"/>
</dbReference>
<comment type="subunit">
    <text evidence="2">Complex I is composed of 45 different subunits.</text>
</comment>
<keyword evidence="2" id="KW-0472">Membrane</keyword>
<accession>A0A5S6R1C9</accession>
<comment type="function">
    <text evidence="2">Accessory subunit of the mitochondrial membrane respiratory chain NADH dehydrogenase (Complex I), that is believed not to be involved in catalysis. Complex I functions in the transfer of electrons from NADH to the respiratory chain. The immediate electron acceptor for the enzyme is believed to be ubiquinone.</text>
</comment>
<dbReference type="GO" id="GO:0005743">
    <property type="term" value="C:mitochondrial inner membrane"/>
    <property type="evidence" value="ECO:0007669"/>
    <property type="project" value="UniProtKB-SubCell"/>
</dbReference>
<keyword evidence="4" id="KW-1185">Reference proteome</keyword>
<proteinExistence type="inferred from homology"/>
<feature type="region of interest" description="Disordered" evidence="3">
    <location>
        <begin position="130"/>
        <end position="152"/>
    </location>
</feature>
<comment type="similarity">
    <text evidence="1 2">Belongs to the complex I NDUFA12 subunit family.</text>
</comment>
<organism evidence="4 5">
    <name type="scientific">Trichuris muris</name>
    <name type="common">Mouse whipworm</name>
    <dbReference type="NCBI Taxonomy" id="70415"/>
    <lineage>
        <taxon>Eukaryota</taxon>
        <taxon>Metazoa</taxon>
        <taxon>Ecdysozoa</taxon>
        <taxon>Nematoda</taxon>
        <taxon>Enoplea</taxon>
        <taxon>Dorylaimia</taxon>
        <taxon>Trichinellida</taxon>
        <taxon>Trichuridae</taxon>
        <taxon>Trichuris</taxon>
    </lineage>
</organism>
<evidence type="ECO:0000313" key="5">
    <source>
        <dbReference type="WBParaSite" id="TMUE_3000013461.1"/>
    </source>
</evidence>
<evidence type="ECO:0000256" key="1">
    <source>
        <dbReference type="ARBA" id="ARBA00007355"/>
    </source>
</evidence>
<name>A0A5S6R1C9_TRIMR</name>
<dbReference type="PANTHER" id="PTHR12910:SF12">
    <property type="entry name" value="NADH DEHYDROGENASE [UBIQUINONE] 1 ALPHA SUBCOMPLEX SUBUNIT 12"/>
    <property type="match status" value="1"/>
</dbReference>
<dbReference type="PANTHER" id="PTHR12910">
    <property type="entry name" value="NADH-UBIQUINONE OXIDOREDUCTASE SUBUNIT B17.2"/>
    <property type="match status" value="1"/>
</dbReference>
<evidence type="ECO:0000256" key="3">
    <source>
        <dbReference type="SAM" id="MobiDB-lite"/>
    </source>
</evidence>
<reference evidence="5" key="1">
    <citation type="submission" date="2019-12" db="UniProtKB">
        <authorList>
            <consortium name="WormBaseParasite"/>
        </authorList>
    </citation>
    <scope>IDENTIFICATION</scope>
</reference>
<dbReference type="AlphaFoldDB" id="A0A5S6R1C9"/>
<keyword evidence="2" id="KW-0679">Respiratory chain</keyword>
<dbReference type="WBParaSite" id="TMUE_3000013461.1">
    <property type="protein sequence ID" value="TMUE_3000013461.1"/>
    <property type="gene ID" value="WBGene00286380"/>
</dbReference>
<keyword evidence="2" id="KW-0496">Mitochondrion</keyword>
<keyword evidence="2" id="KW-0249">Electron transport</keyword>
<keyword evidence="2" id="KW-0999">Mitochondrion inner membrane</keyword>